<dbReference type="PANTHER" id="PTHR38011">
    <property type="entry name" value="DIHYDROFOLATE REDUCTASE FAMILY PROTEIN (AFU_ORTHOLOGUE AFUA_8G06820)"/>
    <property type="match status" value="1"/>
</dbReference>
<keyword evidence="10 14" id="KW-0560">Oxidoreductase</keyword>
<evidence type="ECO:0000256" key="5">
    <source>
        <dbReference type="ARBA" id="ARBA00007417"/>
    </source>
</evidence>
<evidence type="ECO:0000256" key="12">
    <source>
        <dbReference type="ARBA" id="ARBA00049861"/>
    </source>
</evidence>
<dbReference type="GO" id="GO:0008835">
    <property type="term" value="F:diaminohydroxyphosphoribosylaminopyrimidine deaminase activity"/>
    <property type="evidence" value="ECO:0007669"/>
    <property type="project" value="UniProtKB-EC"/>
</dbReference>
<comment type="cofactor">
    <cofactor evidence="14">
        <name>Zn(2+)</name>
        <dbReference type="ChEBI" id="CHEBI:29105"/>
    </cofactor>
    <text evidence="14">Binds 1 zinc ion.</text>
</comment>
<comment type="pathway">
    <text evidence="2 14">Cofactor biosynthesis; riboflavin biosynthesis; 5-amino-6-(D-ribitylamino)uracil from GTP: step 2/4.</text>
</comment>
<dbReference type="PROSITE" id="PS00903">
    <property type="entry name" value="CYT_DCMP_DEAMINASES_1"/>
    <property type="match status" value="1"/>
</dbReference>
<evidence type="ECO:0000256" key="9">
    <source>
        <dbReference type="ARBA" id="ARBA00022857"/>
    </source>
</evidence>
<comment type="similarity">
    <text evidence="4 14">In the N-terminal section; belongs to the cytidine and deoxycytidylate deaminase family.</text>
</comment>
<name>A0ABU9VHP6_9BACI</name>
<keyword evidence="17" id="KW-1185">Reference proteome</keyword>
<comment type="catalytic activity">
    <reaction evidence="12 14">
        <text>5-amino-6-(5-phospho-D-ribitylamino)uracil + NADP(+) = 5-amino-6-(5-phospho-D-ribosylamino)uracil + NADPH + H(+)</text>
        <dbReference type="Rhea" id="RHEA:17845"/>
        <dbReference type="ChEBI" id="CHEBI:15378"/>
        <dbReference type="ChEBI" id="CHEBI:57783"/>
        <dbReference type="ChEBI" id="CHEBI:58349"/>
        <dbReference type="ChEBI" id="CHEBI:58421"/>
        <dbReference type="ChEBI" id="CHEBI:58453"/>
        <dbReference type="EC" id="1.1.1.193"/>
    </reaction>
</comment>
<gene>
    <name evidence="16" type="primary">ribD</name>
    <name evidence="16" type="ORF">MKY91_09430</name>
</gene>
<dbReference type="CDD" id="cd01284">
    <property type="entry name" value="Riboflavin_deaminase-reductase"/>
    <property type="match status" value="1"/>
</dbReference>
<dbReference type="Proteomes" id="UP001418796">
    <property type="component" value="Unassembled WGS sequence"/>
</dbReference>
<comment type="function">
    <text evidence="1 14">Converts 2,5-diamino-6-(ribosylamino)-4(3h)-pyrimidinone 5'-phosphate into 5-amino-6-(ribosylamino)-2,4(1h,3h)-pyrimidinedione 5'-phosphate.</text>
</comment>
<dbReference type="SUPFAM" id="SSF53597">
    <property type="entry name" value="Dihydrofolate reductase-like"/>
    <property type="match status" value="1"/>
</dbReference>
<dbReference type="InterPro" id="IPR002734">
    <property type="entry name" value="RibDG_C"/>
</dbReference>
<dbReference type="InterPro" id="IPR024072">
    <property type="entry name" value="DHFR-like_dom_sf"/>
</dbReference>
<dbReference type="EC" id="1.1.1.193" evidence="14"/>
<dbReference type="Pfam" id="PF01872">
    <property type="entry name" value="RibD_C"/>
    <property type="match status" value="1"/>
</dbReference>
<dbReference type="PIRSF" id="PIRSF006769">
    <property type="entry name" value="RibD"/>
    <property type="match status" value="1"/>
</dbReference>
<dbReference type="InterPro" id="IPR050765">
    <property type="entry name" value="Riboflavin_Biosynth_HTPR"/>
</dbReference>
<evidence type="ECO:0000256" key="2">
    <source>
        <dbReference type="ARBA" id="ARBA00004882"/>
    </source>
</evidence>
<keyword evidence="14 16" id="KW-0378">Hydrolase</keyword>
<comment type="catalytic activity">
    <reaction evidence="13 14">
        <text>2,5-diamino-6-hydroxy-4-(5-phosphoribosylamino)-pyrimidine + H2O + H(+) = 5-amino-6-(5-phospho-D-ribosylamino)uracil + NH4(+)</text>
        <dbReference type="Rhea" id="RHEA:21868"/>
        <dbReference type="ChEBI" id="CHEBI:15377"/>
        <dbReference type="ChEBI" id="CHEBI:15378"/>
        <dbReference type="ChEBI" id="CHEBI:28938"/>
        <dbReference type="ChEBI" id="CHEBI:58453"/>
        <dbReference type="ChEBI" id="CHEBI:58614"/>
        <dbReference type="EC" id="3.5.4.26"/>
    </reaction>
</comment>
<evidence type="ECO:0000256" key="11">
    <source>
        <dbReference type="ARBA" id="ARBA00023268"/>
    </source>
</evidence>
<evidence type="ECO:0000256" key="7">
    <source>
        <dbReference type="ARBA" id="ARBA00022723"/>
    </source>
</evidence>
<keyword evidence="11" id="KW-0511">Multifunctional enzyme</keyword>
<organism evidence="16 17">
    <name type="scientific">Alkalicoccobacillus gibsonii</name>
    <dbReference type="NCBI Taxonomy" id="79881"/>
    <lineage>
        <taxon>Bacteria</taxon>
        <taxon>Bacillati</taxon>
        <taxon>Bacillota</taxon>
        <taxon>Bacilli</taxon>
        <taxon>Bacillales</taxon>
        <taxon>Bacillaceae</taxon>
        <taxon>Alkalicoccobacillus</taxon>
    </lineage>
</organism>
<dbReference type="Gene3D" id="3.40.140.10">
    <property type="entry name" value="Cytidine Deaminase, domain 2"/>
    <property type="match status" value="1"/>
</dbReference>
<keyword evidence="9 14" id="KW-0521">NADP</keyword>
<dbReference type="GO" id="GO:0008703">
    <property type="term" value="F:5-amino-6-(5-phosphoribosylamino)uracil reductase activity"/>
    <property type="evidence" value="ECO:0007669"/>
    <property type="project" value="UniProtKB-EC"/>
</dbReference>
<comment type="caution">
    <text evidence="16">The sequence shown here is derived from an EMBL/GenBank/DDBJ whole genome shotgun (WGS) entry which is preliminary data.</text>
</comment>
<evidence type="ECO:0000256" key="3">
    <source>
        <dbReference type="ARBA" id="ARBA00004910"/>
    </source>
</evidence>
<dbReference type="InterPro" id="IPR016192">
    <property type="entry name" value="APOBEC/CMP_deaminase_Zn-bd"/>
</dbReference>
<dbReference type="EMBL" id="JBCITK010000001">
    <property type="protein sequence ID" value="MEN0643363.1"/>
    <property type="molecule type" value="Genomic_DNA"/>
</dbReference>
<evidence type="ECO:0000256" key="8">
    <source>
        <dbReference type="ARBA" id="ARBA00022833"/>
    </source>
</evidence>
<dbReference type="Pfam" id="PF00383">
    <property type="entry name" value="dCMP_cyt_deam_1"/>
    <property type="match status" value="1"/>
</dbReference>
<proteinExistence type="inferred from homology"/>
<comment type="similarity">
    <text evidence="5 14">In the C-terminal section; belongs to the HTP reductase family.</text>
</comment>
<feature type="domain" description="CMP/dCMP-type deaminase" evidence="15">
    <location>
        <begin position="1"/>
        <end position="121"/>
    </location>
</feature>
<dbReference type="PROSITE" id="PS51747">
    <property type="entry name" value="CYT_DCMP_DEAMINASES_2"/>
    <property type="match status" value="1"/>
</dbReference>
<evidence type="ECO:0000313" key="16">
    <source>
        <dbReference type="EMBL" id="MEN0643363.1"/>
    </source>
</evidence>
<dbReference type="RefSeq" id="WP_343130301.1">
    <property type="nucleotide sequence ID" value="NZ_JBCITK010000001.1"/>
</dbReference>
<dbReference type="SUPFAM" id="SSF53927">
    <property type="entry name" value="Cytidine deaminase-like"/>
    <property type="match status" value="1"/>
</dbReference>
<dbReference type="NCBIfam" id="TIGR00227">
    <property type="entry name" value="ribD_Cterm"/>
    <property type="match status" value="1"/>
</dbReference>
<evidence type="ECO:0000256" key="13">
    <source>
        <dbReference type="ARBA" id="ARBA00049886"/>
    </source>
</evidence>
<dbReference type="InterPro" id="IPR016193">
    <property type="entry name" value="Cytidine_deaminase-like"/>
</dbReference>
<evidence type="ECO:0000313" key="17">
    <source>
        <dbReference type="Proteomes" id="UP001418796"/>
    </source>
</evidence>
<evidence type="ECO:0000259" key="15">
    <source>
        <dbReference type="PROSITE" id="PS51747"/>
    </source>
</evidence>
<evidence type="ECO:0000256" key="4">
    <source>
        <dbReference type="ARBA" id="ARBA00005259"/>
    </source>
</evidence>
<evidence type="ECO:0000256" key="10">
    <source>
        <dbReference type="ARBA" id="ARBA00023002"/>
    </source>
</evidence>
<evidence type="ECO:0000256" key="6">
    <source>
        <dbReference type="ARBA" id="ARBA00022619"/>
    </source>
</evidence>
<evidence type="ECO:0000256" key="14">
    <source>
        <dbReference type="PIRNR" id="PIRNR006769"/>
    </source>
</evidence>
<sequence>MDHEFMKLALTLAQSAKGQTSPNPMVGAVVVKDGRIVGTGAHLKAGEAHAEVHALNMAQEKAKGATIYVTLEPCSHYGRTPPCAKRIIESGIKRVVVACVDSNPEVGGKGVKMLEEAGIEVEVGVCEKEALDLNRAFFHFIETHRPYVTLKSASTLDGKTATVSGESKWITGAEARMDGHRLRHENDAILVGVGTVLADNPSLTTRLEGSDSRHPIRVVLDSKLRTPFDAQIVMDQLAQTLIFTLNTASEEKEWQLTSQGAKVIRLESLTIGNVLFELGKRDIQTILIEGGAEVHGSFIKEGFVNEVVQYLAPKLVGGKHASPVVGGEGIENLKEAVKLQVQSVTQLGDDIKILSRVRRE</sequence>
<dbReference type="NCBIfam" id="TIGR00326">
    <property type="entry name" value="eubact_ribD"/>
    <property type="match status" value="1"/>
</dbReference>
<dbReference type="EC" id="3.5.4.26" evidence="14"/>
<dbReference type="InterPro" id="IPR004794">
    <property type="entry name" value="Eubact_RibD"/>
</dbReference>
<dbReference type="InterPro" id="IPR002125">
    <property type="entry name" value="CMP_dCMP_dom"/>
</dbReference>
<accession>A0ABU9VHP6</accession>
<comment type="pathway">
    <text evidence="3 14">Cofactor biosynthesis; riboflavin biosynthesis; 5-amino-6-(D-ribitylamino)uracil from GTP: step 3/4.</text>
</comment>
<reference evidence="16 17" key="1">
    <citation type="submission" date="2024-03" db="EMBL/GenBank/DDBJ databases">
        <title>Bacilli Hybrid Assemblies.</title>
        <authorList>
            <person name="Kovac J."/>
        </authorList>
    </citation>
    <scope>NUCLEOTIDE SEQUENCE [LARGE SCALE GENOMIC DNA]</scope>
    <source>
        <strain evidence="16 17">FSL R7-0666</strain>
    </source>
</reference>
<dbReference type="Gene3D" id="3.40.430.10">
    <property type="entry name" value="Dihydrofolate Reductase, subunit A"/>
    <property type="match status" value="1"/>
</dbReference>
<evidence type="ECO:0000256" key="1">
    <source>
        <dbReference type="ARBA" id="ARBA00002151"/>
    </source>
</evidence>
<keyword evidence="8 14" id="KW-0862">Zinc</keyword>
<protein>
    <recommendedName>
        <fullName evidence="14">Riboflavin biosynthesis protein RibD</fullName>
    </recommendedName>
    <domain>
        <recommendedName>
            <fullName evidence="14">Diaminohydroxyphosphoribosylaminopyrimidine deaminase</fullName>
            <shortName evidence="14">DRAP deaminase</shortName>
            <ecNumber evidence="14">3.5.4.26</ecNumber>
        </recommendedName>
        <alternativeName>
            <fullName evidence="14">Riboflavin-specific deaminase</fullName>
        </alternativeName>
    </domain>
    <domain>
        <recommendedName>
            <fullName evidence="14">5-amino-6-(5-phosphoribosylamino)uracil reductase</fullName>
            <ecNumber evidence="14">1.1.1.193</ecNumber>
        </recommendedName>
        <alternativeName>
            <fullName evidence="14">HTP reductase</fullName>
        </alternativeName>
    </domain>
</protein>
<keyword evidence="6 14" id="KW-0686">Riboflavin biosynthesis</keyword>
<dbReference type="InterPro" id="IPR011549">
    <property type="entry name" value="RibD_C"/>
</dbReference>
<keyword evidence="7 14" id="KW-0479">Metal-binding</keyword>
<dbReference type="PANTHER" id="PTHR38011:SF7">
    <property type="entry name" value="2,5-DIAMINO-6-RIBOSYLAMINO-4(3H)-PYRIMIDINONE 5'-PHOSPHATE REDUCTASE"/>
    <property type="match status" value="1"/>
</dbReference>